<protein>
    <submittedName>
        <fullName evidence="1">SARP family transcriptional regulator</fullName>
    </submittedName>
</protein>
<keyword evidence="2" id="KW-1185">Reference proteome</keyword>
<dbReference type="SUPFAM" id="SSF46894">
    <property type="entry name" value="C-terminal effector domain of the bipartite response regulators"/>
    <property type="match status" value="1"/>
</dbReference>
<dbReference type="Gene3D" id="1.25.40.10">
    <property type="entry name" value="Tetratricopeptide repeat domain"/>
    <property type="match status" value="1"/>
</dbReference>
<organism evidence="1 2">
    <name type="scientific">Paracoccus aurantius</name>
    <dbReference type="NCBI Taxonomy" id="3073814"/>
    <lineage>
        <taxon>Bacteria</taxon>
        <taxon>Pseudomonadati</taxon>
        <taxon>Pseudomonadota</taxon>
        <taxon>Alphaproteobacteria</taxon>
        <taxon>Rhodobacterales</taxon>
        <taxon>Paracoccaceae</taxon>
        <taxon>Paracoccus</taxon>
    </lineage>
</organism>
<dbReference type="Gene3D" id="1.10.10.10">
    <property type="entry name" value="Winged helix-like DNA-binding domain superfamily/Winged helix DNA-binding domain"/>
    <property type="match status" value="1"/>
</dbReference>
<dbReference type="InterPro" id="IPR051677">
    <property type="entry name" value="AfsR-DnrI-RedD_regulator"/>
</dbReference>
<dbReference type="InterPro" id="IPR011990">
    <property type="entry name" value="TPR-like_helical_dom_sf"/>
</dbReference>
<reference evidence="2" key="1">
    <citation type="submission" date="2023-07" db="EMBL/GenBank/DDBJ databases">
        <title>Paracoccus sp. MBLB3053 whole genome sequence.</title>
        <authorList>
            <person name="Hwang C.Y."/>
            <person name="Cho E.-S."/>
            <person name="Seo M.-J."/>
        </authorList>
    </citation>
    <scope>NUCLEOTIDE SEQUENCE [LARGE SCALE GENOMIC DNA]</scope>
    <source>
        <strain evidence="2">MBLB3053</strain>
    </source>
</reference>
<evidence type="ECO:0000313" key="2">
    <source>
        <dbReference type="Proteomes" id="UP001269144"/>
    </source>
</evidence>
<accession>A0ABU2HSL8</accession>
<dbReference type="Proteomes" id="UP001269144">
    <property type="component" value="Unassembled WGS sequence"/>
</dbReference>
<dbReference type="EMBL" id="JAVQLW010000001">
    <property type="protein sequence ID" value="MDS9468042.1"/>
    <property type="molecule type" value="Genomic_DNA"/>
</dbReference>
<name>A0ABU2HSL8_9RHOB</name>
<proteinExistence type="predicted"/>
<evidence type="ECO:0000313" key="1">
    <source>
        <dbReference type="EMBL" id="MDS9468042.1"/>
    </source>
</evidence>
<dbReference type="SUPFAM" id="SSF48452">
    <property type="entry name" value="TPR-like"/>
    <property type="match status" value="1"/>
</dbReference>
<dbReference type="RefSeq" id="WP_311160213.1">
    <property type="nucleotide sequence ID" value="NZ_JAVQLW010000001.1"/>
</dbReference>
<dbReference type="InterPro" id="IPR016032">
    <property type="entry name" value="Sig_transdc_resp-reg_C-effctor"/>
</dbReference>
<gene>
    <name evidence="1" type="ORF">RGQ15_10740</name>
</gene>
<dbReference type="InterPro" id="IPR036388">
    <property type="entry name" value="WH-like_DNA-bd_sf"/>
</dbReference>
<dbReference type="PANTHER" id="PTHR35807">
    <property type="entry name" value="TRANSCRIPTIONAL REGULATOR REDD-RELATED"/>
    <property type="match status" value="1"/>
</dbReference>
<sequence length="544" mass="59262">MTTVLSLMGSIRVRGPDGDDLTPRSQKARGALALLGTAPDLRLNRARLQDLLWSDRSKQQGSDSLRQMLRELRTSLGEMRDIVLTGVGWVGLDPEQVRIDLTPVYDAGGTPIEFAADIDIPDPEFESWLRDMRLRLTPDNYGPTALELSPPPEPVPARPAPQSIRQALFGDAPTLPSASAQPHYIVALDPVETNEPRAHVIGEMVINEAASRACEMIPAMLADEIEIAGPATGTRIGAMCYSTGEDCSLMVVMRDIASGARGWTRRFTIRATDETATMRHAIAQITVALLDRARRTSSPNWTTFPIWDVFSYSRDRLEAADEVLASLPPGQENAVSLALRSYLRNTLIIERLTEDPVACSDEAESFARQARELAPNNPVVLAVASLSASWRRDAIGALEIANAACRADPDNEMACHALSQALTDVGRDLEALEAADRGARGALAELGPACWLMRRSVVQIRLGRFGDAENSAAAAYAFAADNRPSLRFLAALRYRRGDEVGAADALRRLRLIEPDFSLELMAAPEYPVSTLRMANLMGITRSGL</sequence>
<comment type="caution">
    <text evidence="1">The sequence shown here is derived from an EMBL/GenBank/DDBJ whole genome shotgun (WGS) entry which is preliminary data.</text>
</comment>